<reference evidence="8 9" key="1">
    <citation type="submission" date="2014-06" db="EMBL/GenBank/DDBJ databases">
        <authorList>
            <person name="Swart Estienne"/>
        </authorList>
    </citation>
    <scope>NUCLEOTIDE SEQUENCE [LARGE SCALE GENOMIC DNA]</scope>
    <source>
        <strain evidence="8 9">130c</strain>
    </source>
</reference>
<dbReference type="SUPFAM" id="SSF54001">
    <property type="entry name" value="Cysteine proteinases"/>
    <property type="match status" value="1"/>
</dbReference>
<proteinExistence type="inferred from homology"/>
<keyword evidence="3 6" id="KW-0378">Hydrolase</keyword>
<evidence type="ECO:0000256" key="3">
    <source>
        <dbReference type="ARBA" id="ARBA00022801"/>
    </source>
</evidence>
<dbReference type="InterPro" id="IPR038765">
    <property type="entry name" value="Papain-like_cys_pep_sf"/>
</dbReference>
<feature type="active site" evidence="5 6">
    <location>
        <position position="85"/>
    </location>
</feature>
<accession>A0A078A847</accession>
<gene>
    <name evidence="8" type="primary">Contig18033.g19166</name>
    <name evidence="8" type="ORF">STYLEM_6723</name>
</gene>
<dbReference type="GO" id="GO:0006508">
    <property type="term" value="P:proteolysis"/>
    <property type="evidence" value="ECO:0007669"/>
    <property type="project" value="UniProtKB-KW"/>
</dbReference>
<protein>
    <submittedName>
        <fullName evidence="8">Calpain family cysteine protease containing protein</fullName>
    </submittedName>
</protein>
<evidence type="ECO:0000256" key="1">
    <source>
        <dbReference type="ARBA" id="ARBA00007623"/>
    </source>
</evidence>
<dbReference type="SMART" id="SM00230">
    <property type="entry name" value="CysPc"/>
    <property type="match status" value="1"/>
</dbReference>
<dbReference type="GO" id="GO:0004198">
    <property type="term" value="F:calcium-dependent cysteine-type endopeptidase activity"/>
    <property type="evidence" value="ECO:0007669"/>
    <property type="project" value="InterPro"/>
</dbReference>
<feature type="active site" evidence="5 6">
    <location>
        <position position="260"/>
    </location>
</feature>
<evidence type="ECO:0000313" key="8">
    <source>
        <dbReference type="EMBL" id="CDW77757.1"/>
    </source>
</evidence>
<evidence type="ECO:0000259" key="7">
    <source>
        <dbReference type="PROSITE" id="PS50203"/>
    </source>
</evidence>
<evidence type="ECO:0000313" key="9">
    <source>
        <dbReference type="Proteomes" id="UP000039865"/>
    </source>
</evidence>
<dbReference type="PRINTS" id="PR00704">
    <property type="entry name" value="CALPAIN"/>
</dbReference>
<dbReference type="PROSITE" id="PS50203">
    <property type="entry name" value="CALPAIN_CAT"/>
    <property type="match status" value="1"/>
</dbReference>
<dbReference type="PANTHER" id="PTHR10183:SF379">
    <property type="entry name" value="CALPAIN-5"/>
    <property type="match status" value="1"/>
</dbReference>
<evidence type="ECO:0000256" key="2">
    <source>
        <dbReference type="ARBA" id="ARBA00022670"/>
    </source>
</evidence>
<dbReference type="EMBL" id="CCKQ01006445">
    <property type="protein sequence ID" value="CDW77757.1"/>
    <property type="molecule type" value="Genomic_DNA"/>
</dbReference>
<evidence type="ECO:0000256" key="6">
    <source>
        <dbReference type="PROSITE-ProRule" id="PRU00239"/>
    </source>
</evidence>
<dbReference type="PANTHER" id="PTHR10183">
    <property type="entry name" value="CALPAIN"/>
    <property type="match status" value="1"/>
</dbReference>
<feature type="domain" description="Calpain catalytic" evidence="7">
    <location>
        <begin position="20"/>
        <end position="316"/>
    </location>
</feature>
<dbReference type="AlphaFoldDB" id="A0A078A847"/>
<organism evidence="8 9">
    <name type="scientific">Stylonychia lemnae</name>
    <name type="common">Ciliate</name>
    <dbReference type="NCBI Taxonomy" id="5949"/>
    <lineage>
        <taxon>Eukaryota</taxon>
        <taxon>Sar</taxon>
        <taxon>Alveolata</taxon>
        <taxon>Ciliophora</taxon>
        <taxon>Intramacronucleata</taxon>
        <taxon>Spirotrichea</taxon>
        <taxon>Stichotrichia</taxon>
        <taxon>Sporadotrichida</taxon>
        <taxon>Oxytrichidae</taxon>
        <taxon>Stylonychinae</taxon>
        <taxon>Stylonychia</taxon>
    </lineage>
</organism>
<dbReference type="InterPro" id="IPR001300">
    <property type="entry name" value="Peptidase_C2_calpain_cat"/>
</dbReference>
<name>A0A078A847_STYLE</name>
<evidence type="ECO:0000256" key="4">
    <source>
        <dbReference type="ARBA" id="ARBA00022807"/>
    </source>
</evidence>
<evidence type="ECO:0000256" key="5">
    <source>
        <dbReference type="PIRSR" id="PIRSR622684-1"/>
    </source>
</evidence>
<keyword evidence="4 6" id="KW-0788">Thiol protease</keyword>
<sequence length="567" mass="64568">MDIIKKGPADYEKILGSGVQFTDPDFKANQDSIYWSDYPRPSSASLAPKTPYLQWYRPNQKYVSYPLFNQWVGEYDITQGSVGDCFWLSPAQSMAQDPTRIKGLFINQDYPKEGLLALKFFVKGKPEIITIDDLLPFYNGSPFFTKRADDGDFWMPFIEKAFAKLNGNYEAIGGGWQSESFRILNGAPSKFFMNANVDRYSAWSIISDALSKGNLVGVDTSSNYNSYYGLATGHAHTVIGQYLLKDIFGNVQYKLYRIRNPWGSDSYTGPWSDSDSRWTTYYKSQLPYANDNDGYFYISDDDFVKAFFYFTVNYFKKGWKTSFYERLDDDGSQQSYTFTTTVAQEIYIGADFYDARMYATGCRNGQTTNGLLQLLKGTTVLDQVTFSDQLGYGFLYQPSLAAGNYTIRFKPTWSAYDEKDYTVSVYSANQVMIFDAQGKTSNTTYNLMTTLSQVMSNLTPYPYENGGWYFVRKGYVGSTNNDTYFFQFGGQTNLYNLNATVSFTSYSSTIYTPNSGTVQKVKNSDGTITYTHLCQVLPKQAINDCEYILDVNNGVKWAWNLVSWNYA</sequence>
<keyword evidence="2 6" id="KW-0645">Protease</keyword>
<feature type="active site" evidence="5 6">
    <location>
        <position position="234"/>
    </location>
</feature>
<keyword evidence="9" id="KW-1185">Reference proteome</keyword>
<dbReference type="InParanoid" id="A0A078A847"/>
<comment type="similarity">
    <text evidence="1">Belongs to the peptidase C2 family.</text>
</comment>
<dbReference type="OrthoDB" id="409124at2759"/>
<dbReference type="Gene3D" id="3.90.70.10">
    <property type="entry name" value="Cysteine proteinases"/>
    <property type="match status" value="1"/>
</dbReference>
<dbReference type="Proteomes" id="UP000039865">
    <property type="component" value="Unassembled WGS sequence"/>
</dbReference>
<dbReference type="InterPro" id="IPR022684">
    <property type="entry name" value="Calpain_cysteine_protease"/>
</dbReference>
<dbReference type="Pfam" id="PF00648">
    <property type="entry name" value="Peptidase_C2"/>
    <property type="match status" value="1"/>
</dbReference>